<dbReference type="PIRSF" id="PIRSF035875">
    <property type="entry name" value="RNase_BN"/>
    <property type="match status" value="1"/>
</dbReference>
<evidence type="ECO:0000313" key="7">
    <source>
        <dbReference type="EMBL" id="MCV2884528.1"/>
    </source>
</evidence>
<proteinExistence type="predicted"/>
<feature type="transmembrane region" description="Helical" evidence="6">
    <location>
        <begin position="223"/>
        <end position="245"/>
    </location>
</feature>
<organism evidence="7 8">
    <name type="scientific">Fluctibacter corallii</name>
    <dbReference type="NCBI Taxonomy" id="2984329"/>
    <lineage>
        <taxon>Bacteria</taxon>
        <taxon>Pseudomonadati</taxon>
        <taxon>Pseudomonadota</taxon>
        <taxon>Gammaproteobacteria</taxon>
        <taxon>Alteromonadales</taxon>
        <taxon>Alteromonadaceae</taxon>
        <taxon>Fluctibacter</taxon>
    </lineage>
</organism>
<sequence length="317" mass="34660">MKTDSSYPRVRSPLGFSLGEWKSIAVHLFKQIGSDNLTLISAGVAFYFLLAIFPMMAALVSVYGLFVDPQQLSDQLTKLAFVLPQESREILFTHLTKIVSEPQSTLSIGVVISLGFSLWSASKGAQALVTACNITYKESEKRVLWKALIVRMVLTGAAVMLMVASLLLIAVVPVVFSLVGLSDTFEQVVPVVSWGLLALCFNFALAALYRYAPHRTSPKWRWVSFGSLLATLLWGIASYGFSIYVKDFAQYNETYGSLGGVIILLMWLYFTALIILLGAECNSVIEHHTVSDSTQGNTKPVGERGAVVADTLPSDKS</sequence>
<comment type="subcellular location">
    <subcellularLocation>
        <location evidence="1">Cell membrane</location>
        <topology evidence="1">Multi-pass membrane protein</topology>
    </subcellularLocation>
</comment>
<reference evidence="7 8" key="1">
    <citation type="submission" date="2022-10" db="EMBL/GenBank/DDBJ databases">
        <title>Aestuariibacter sp. AA17 isolated from Montipora capitata coral fragment.</title>
        <authorList>
            <person name="Emsley S.A."/>
            <person name="Pfannmuller K.M."/>
            <person name="Loughran R.M."/>
            <person name="Shlafstein M."/>
            <person name="Papke E."/>
            <person name="Saw J.H."/>
            <person name="Ushijima B."/>
            <person name="Videau P."/>
        </authorList>
    </citation>
    <scope>NUCLEOTIDE SEQUENCE [LARGE SCALE GENOMIC DNA]</scope>
    <source>
        <strain evidence="7 8">AA17</strain>
    </source>
</reference>
<dbReference type="PANTHER" id="PTHR30213">
    <property type="entry name" value="INNER MEMBRANE PROTEIN YHJD"/>
    <property type="match status" value="1"/>
</dbReference>
<evidence type="ECO:0000256" key="5">
    <source>
        <dbReference type="ARBA" id="ARBA00023136"/>
    </source>
</evidence>
<dbReference type="NCBIfam" id="TIGR00765">
    <property type="entry name" value="yihY_not_rbn"/>
    <property type="match status" value="1"/>
</dbReference>
<dbReference type="InterPro" id="IPR017039">
    <property type="entry name" value="Virul_fac_BrkB"/>
</dbReference>
<keyword evidence="2" id="KW-1003">Cell membrane</keyword>
<comment type="caution">
    <text evidence="7">The sequence shown here is derived from an EMBL/GenBank/DDBJ whole genome shotgun (WGS) entry which is preliminary data.</text>
</comment>
<feature type="transmembrane region" description="Helical" evidence="6">
    <location>
        <begin position="44"/>
        <end position="66"/>
    </location>
</feature>
<dbReference type="EMBL" id="JAOWKX010000003">
    <property type="protein sequence ID" value="MCV2884528.1"/>
    <property type="molecule type" value="Genomic_DNA"/>
</dbReference>
<feature type="transmembrane region" description="Helical" evidence="6">
    <location>
        <begin position="191"/>
        <end position="211"/>
    </location>
</feature>
<evidence type="ECO:0000256" key="4">
    <source>
        <dbReference type="ARBA" id="ARBA00022989"/>
    </source>
</evidence>
<feature type="transmembrane region" description="Helical" evidence="6">
    <location>
        <begin position="257"/>
        <end position="279"/>
    </location>
</feature>
<dbReference type="PANTHER" id="PTHR30213:SF0">
    <property type="entry name" value="UPF0761 MEMBRANE PROTEIN YIHY"/>
    <property type="match status" value="1"/>
</dbReference>
<name>A0ABT3A788_9ALTE</name>
<keyword evidence="5 6" id="KW-0472">Membrane</keyword>
<evidence type="ECO:0000256" key="2">
    <source>
        <dbReference type="ARBA" id="ARBA00022475"/>
    </source>
</evidence>
<evidence type="ECO:0000256" key="1">
    <source>
        <dbReference type="ARBA" id="ARBA00004651"/>
    </source>
</evidence>
<evidence type="ECO:0000256" key="3">
    <source>
        <dbReference type="ARBA" id="ARBA00022692"/>
    </source>
</evidence>
<dbReference type="Pfam" id="PF03631">
    <property type="entry name" value="Virul_fac_BrkB"/>
    <property type="match status" value="1"/>
</dbReference>
<keyword evidence="8" id="KW-1185">Reference proteome</keyword>
<accession>A0ABT3A788</accession>
<evidence type="ECO:0000256" key="6">
    <source>
        <dbReference type="SAM" id="Phobius"/>
    </source>
</evidence>
<protein>
    <submittedName>
        <fullName evidence="7">YihY/virulence factor BrkB family protein</fullName>
    </submittedName>
</protein>
<feature type="transmembrane region" description="Helical" evidence="6">
    <location>
        <begin position="148"/>
        <end position="179"/>
    </location>
</feature>
<gene>
    <name evidence="7" type="ORF">OE749_07465</name>
</gene>
<evidence type="ECO:0000313" key="8">
    <source>
        <dbReference type="Proteomes" id="UP001652504"/>
    </source>
</evidence>
<dbReference type="RefSeq" id="WP_263711811.1">
    <property type="nucleotide sequence ID" value="NZ_JAOWKX010000003.1"/>
</dbReference>
<keyword evidence="4 6" id="KW-1133">Transmembrane helix</keyword>
<dbReference type="Proteomes" id="UP001652504">
    <property type="component" value="Unassembled WGS sequence"/>
</dbReference>
<keyword evidence="3 6" id="KW-0812">Transmembrane</keyword>